<dbReference type="InterPro" id="IPR050796">
    <property type="entry name" value="SCF_F-box_component"/>
</dbReference>
<accession>A0A2G5EN06</accession>
<dbReference type="NCBIfam" id="TIGR01640">
    <property type="entry name" value="F_box_assoc_1"/>
    <property type="match status" value="1"/>
</dbReference>
<dbReference type="Pfam" id="PF08268">
    <property type="entry name" value="FBA_3"/>
    <property type="match status" value="1"/>
</dbReference>
<dbReference type="AlphaFoldDB" id="A0A2G5EN06"/>
<proteinExistence type="predicted"/>
<organism evidence="2 3">
    <name type="scientific">Aquilegia coerulea</name>
    <name type="common">Rocky mountain columbine</name>
    <dbReference type="NCBI Taxonomy" id="218851"/>
    <lineage>
        <taxon>Eukaryota</taxon>
        <taxon>Viridiplantae</taxon>
        <taxon>Streptophyta</taxon>
        <taxon>Embryophyta</taxon>
        <taxon>Tracheophyta</taxon>
        <taxon>Spermatophyta</taxon>
        <taxon>Magnoliopsida</taxon>
        <taxon>Ranunculales</taxon>
        <taxon>Ranunculaceae</taxon>
        <taxon>Thalictroideae</taxon>
        <taxon>Aquilegia</taxon>
    </lineage>
</organism>
<dbReference type="SUPFAM" id="SSF81383">
    <property type="entry name" value="F-box domain"/>
    <property type="match status" value="1"/>
</dbReference>
<reference evidence="2 3" key="1">
    <citation type="submission" date="2017-09" db="EMBL/GenBank/DDBJ databases">
        <title>WGS assembly of Aquilegia coerulea Goldsmith.</title>
        <authorList>
            <person name="Hodges S."/>
            <person name="Kramer E."/>
            <person name="Nordborg M."/>
            <person name="Tomkins J."/>
            <person name="Borevitz J."/>
            <person name="Derieg N."/>
            <person name="Yan J."/>
            <person name="Mihaltcheva S."/>
            <person name="Hayes R.D."/>
            <person name="Rokhsar D."/>
        </authorList>
    </citation>
    <scope>NUCLEOTIDE SEQUENCE [LARGE SCALE GENOMIC DNA]</scope>
    <source>
        <strain evidence="3">cv. Goldsmith</strain>
    </source>
</reference>
<dbReference type="PROSITE" id="PS50181">
    <property type="entry name" value="FBOX"/>
    <property type="match status" value="1"/>
</dbReference>
<dbReference type="STRING" id="218851.A0A2G5EN06"/>
<dbReference type="Gene3D" id="1.20.1280.50">
    <property type="match status" value="1"/>
</dbReference>
<dbReference type="FunCoup" id="A0A2G5EN06">
    <property type="interactions" value="404"/>
</dbReference>
<name>A0A2G5EN06_AQUCA</name>
<gene>
    <name evidence="2" type="ORF">AQUCO_00600110v1</name>
</gene>
<dbReference type="InterPro" id="IPR001810">
    <property type="entry name" value="F-box_dom"/>
</dbReference>
<dbReference type="OrthoDB" id="2010150at2759"/>
<evidence type="ECO:0000259" key="1">
    <source>
        <dbReference type="PROSITE" id="PS50181"/>
    </source>
</evidence>
<dbReference type="SMART" id="SM00256">
    <property type="entry name" value="FBOX"/>
    <property type="match status" value="1"/>
</dbReference>
<dbReference type="Proteomes" id="UP000230069">
    <property type="component" value="Unassembled WGS sequence"/>
</dbReference>
<dbReference type="InterPro" id="IPR013187">
    <property type="entry name" value="F-box-assoc_dom_typ3"/>
</dbReference>
<evidence type="ECO:0000313" key="2">
    <source>
        <dbReference type="EMBL" id="PIA57155.1"/>
    </source>
</evidence>
<dbReference type="PANTHER" id="PTHR31672:SF13">
    <property type="entry name" value="F-BOX PROTEIN CPR30-LIKE"/>
    <property type="match status" value="1"/>
</dbReference>
<dbReference type="InterPro" id="IPR017451">
    <property type="entry name" value="F-box-assoc_interact_dom"/>
</dbReference>
<feature type="domain" description="F-box" evidence="1">
    <location>
        <begin position="21"/>
        <end position="69"/>
    </location>
</feature>
<evidence type="ECO:0000313" key="3">
    <source>
        <dbReference type="Proteomes" id="UP000230069"/>
    </source>
</evidence>
<sequence>MDNKLRRVGVGVSLRLCSKANNQFDKLPKEIVYDIMSRLPVESISHCRFVSKDWYNLVKDCFFVNFQHNSSSSRLGSHGDGLLVVCHTTKEDEQELYLLVEEENVVPFPTINSSSLLNKMKPLNINLDDFSSKFIKVIASSNGLMCLVLSPWNYMFYICNPVTREVLKLPEPPGLDSCFNTNKLEYMYPTSSGFAFHAPTMEYKVVRTWYFKAIDTGLIYTGIEIYTIGSGELWRRIDKQDIISTSTLRRLPTSQVFLNGALHWELEDLTKPQFKHSIGVVHIGDEKFTSLEIPPVDVGVKFRTLISLRQCLCLTDDFKDHMILWIMKSYGVARSWTRLYFIRKARLGPLQTLPFIGVKTLKNGSILLSGGGYHGYYDFDKHEFKQIFIDSPPERLDIVVHIASLISPATIAGKGEEYRAQSTPRRPIRFTLKRKAKKLLTASCIFGN</sequence>
<dbReference type="EMBL" id="KZ305023">
    <property type="protein sequence ID" value="PIA57155.1"/>
    <property type="molecule type" value="Genomic_DNA"/>
</dbReference>
<dbReference type="Pfam" id="PF00646">
    <property type="entry name" value="F-box"/>
    <property type="match status" value="1"/>
</dbReference>
<keyword evidence="3" id="KW-1185">Reference proteome</keyword>
<dbReference type="EMBL" id="KZ305023">
    <property type="protein sequence ID" value="PIA57154.1"/>
    <property type="molecule type" value="Genomic_DNA"/>
</dbReference>
<dbReference type="InterPro" id="IPR036047">
    <property type="entry name" value="F-box-like_dom_sf"/>
</dbReference>
<protein>
    <recommendedName>
        <fullName evidence="1">F-box domain-containing protein</fullName>
    </recommendedName>
</protein>
<dbReference type="PANTHER" id="PTHR31672">
    <property type="entry name" value="BNACNNG10540D PROTEIN"/>
    <property type="match status" value="1"/>
</dbReference>